<gene>
    <name evidence="2" type="ORF">FocTR4_00009481</name>
</gene>
<dbReference type="Pfam" id="PF06985">
    <property type="entry name" value="HET"/>
    <property type="match status" value="1"/>
</dbReference>
<dbReference type="EMBL" id="VMNF01000006">
    <property type="protein sequence ID" value="TXC06763.1"/>
    <property type="molecule type" value="Genomic_DNA"/>
</dbReference>
<feature type="domain" description="Heterokaryon incompatibility" evidence="1">
    <location>
        <begin position="254"/>
        <end position="408"/>
    </location>
</feature>
<dbReference type="PANTHER" id="PTHR33112:SF16">
    <property type="entry name" value="HETEROKARYON INCOMPATIBILITY DOMAIN-CONTAINING PROTEIN"/>
    <property type="match status" value="1"/>
</dbReference>
<protein>
    <recommendedName>
        <fullName evidence="1">Heterokaryon incompatibility domain-containing protein</fullName>
    </recommendedName>
</protein>
<evidence type="ECO:0000259" key="1">
    <source>
        <dbReference type="Pfam" id="PF06985"/>
    </source>
</evidence>
<comment type="caution">
    <text evidence="2">The sequence shown here is derived from an EMBL/GenBank/DDBJ whole genome shotgun (WGS) entry which is preliminary data.</text>
</comment>
<dbReference type="Proteomes" id="UP000321331">
    <property type="component" value="Unassembled WGS sequence"/>
</dbReference>
<organism evidence="2 3">
    <name type="scientific">Fusarium oxysporum f. sp. cubense</name>
    <dbReference type="NCBI Taxonomy" id="61366"/>
    <lineage>
        <taxon>Eukaryota</taxon>
        <taxon>Fungi</taxon>
        <taxon>Dikarya</taxon>
        <taxon>Ascomycota</taxon>
        <taxon>Pezizomycotina</taxon>
        <taxon>Sordariomycetes</taxon>
        <taxon>Hypocreomycetidae</taxon>
        <taxon>Hypocreales</taxon>
        <taxon>Nectriaceae</taxon>
        <taxon>Fusarium</taxon>
        <taxon>Fusarium oxysporum species complex</taxon>
    </lineage>
</organism>
<proteinExistence type="predicted"/>
<dbReference type="AlphaFoldDB" id="A0A5C6T782"/>
<sequence length="804" mass="92304">MSFGTDTFCSVCAVIDFQKLFYHEWNESILGYKDLCLGTLEQVLERAENCNICKLVIDVYKERFRRAPHGRSLDIYNRDSLYPIRSRCINELHEEVKKYGLRLTENGRPIRCNLREITFARTNIQQTNEDENGSDNDAPVEVSRAQLMLHPCPWTHMGIDSVTLQAIWPEGTPGTAKRPTTEGCISLSGTGRPIEPLLDFQLVRRWIYQCEKDHGDKCHKPDWLIDNDNEWLSTFRVIDVQQRQIIDLLPSMRYVALSYVWGSDGQKMKLHTERRLTRENLPQLQQSGGLDKIFLPQTIKDSMYVVEKVGERYLWVDALCIIQDDYKDVSRQTAHMDLIYSKALFTIIAGCGDDSESGLAGLPSQPRDFLQRQVKVSSRLRITPCAALSEDDELQCSRWSTRGWTYQERCLSRRTLIFTESQVYWQCESTTYDEETILDIPGTLVDVASIYLGCNDMRDIGDKKFSKRSLSKSIRQFSERKLTYPADALPAFSGLIRRWEYVNKEKLYWGLRTKKFDQALIWKWGNDRRREVYRTVSGGSVIRRVSYPSWSWLGWVGYVIPSPYLEDHDNDRVEPDSILAFYSLISDGSISPIQTGFDSSSSNLFNFTTPKWKGEITEYGPIDMSNILLASELEPLEMAHDPYDTGRIVFWTSHAETLIRLESNSAIHILTPEGFLKIVADIPEMVGRTMILHDPEESLGEEEEGGFGTMNEADDGARDDSCVDDVSSELSAIPPPPPPRSKVGLIVISRQFLFDVHQDTGHLNVMIVEERVRGSGVWSRLGLCVVREEDWLKLELNWRLIILE</sequence>
<accession>A0A5C6T782</accession>
<name>A0A5C6T782_FUSOC</name>
<dbReference type="InterPro" id="IPR010730">
    <property type="entry name" value="HET"/>
</dbReference>
<evidence type="ECO:0000313" key="2">
    <source>
        <dbReference type="EMBL" id="TXC06763.1"/>
    </source>
</evidence>
<dbReference type="PANTHER" id="PTHR33112">
    <property type="entry name" value="DOMAIN PROTEIN, PUTATIVE-RELATED"/>
    <property type="match status" value="1"/>
</dbReference>
<reference evidence="2 3" key="1">
    <citation type="submission" date="2019-07" db="EMBL/GenBank/DDBJ databases">
        <title>The First High-Quality Draft Genome Sequence of the Causal Agent of the Current Panama Disease Epidemic.</title>
        <authorList>
            <person name="Warmington R.J."/>
            <person name="Kay W."/>
            <person name="Jeffries A."/>
            <person name="Bebber D."/>
            <person name="Moore K."/>
            <person name="Studholme D.J."/>
        </authorList>
    </citation>
    <scope>NUCLEOTIDE SEQUENCE [LARGE SCALE GENOMIC DNA]</scope>
    <source>
        <strain evidence="2 3">TR4</strain>
    </source>
</reference>
<evidence type="ECO:0000313" key="3">
    <source>
        <dbReference type="Proteomes" id="UP000321331"/>
    </source>
</evidence>